<keyword evidence="3" id="KW-1185">Reference proteome</keyword>
<keyword evidence="1" id="KW-0812">Transmembrane</keyword>
<feature type="transmembrane region" description="Helical" evidence="1">
    <location>
        <begin position="21"/>
        <end position="46"/>
    </location>
</feature>
<dbReference type="Proteomes" id="UP000248405">
    <property type="component" value="Unassembled WGS sequence"/>
</dbReference>
<dbReference type="RefSeq" id="XP_025563489.1">
    <property type="nucleotide sequence ID" value="XM_025705142.1"/>
</dbReference>
<protein>
    <submittedName>
        <fullName evidence="2">Uncharacterized protein</fullName>
    </submittedName>
</protein>
<keyword evidence="1" id="KW-0472">Membrane</keyword>
<name>A0A319BAR9_ASPVC</name>
<evidence type="ECO:0000313" key="2">
    <source>
        <dbReference type="EMBL" id="PYH69695.1"/>
    </source>
</evidence>
<keyword evidence="1" id="KW-1133">Transmembrane helix</keyword>
<dbReference type="GeneID" id="37209734"/>
<organism evidence="2 3">
    <name type="scientific">Aspergillus vadensis (strain CBS 113365 / IMI 142717 / IBT 24658)</name>
    <dbReference type="NCBI Taxonomy" id="1448311"/>
    <lineage>
        <taxon>Eukaryota</taxon>
        <taxon>Fungi</taxon>
        <taxon>Dikarya</taxon>
        <taxon>Ascomycota</taxon>
        <taxon>Pezizomycotina</taxon>
        <taxon>Eurotiomycetes</taxon>
        <taxon>Eurotiomycetidae</taxon>
        <taxon>Eurotiales</taxon>
        <taxon>Aspergillaceae</taxon>
        <taxon>Aspergillus</taxon>
        <taxon>Aspergillus subgen. Circumdati</taxon>
    </lineage>
</organism>
<accession>A0A319BAR9</accession>
<dbReference type="AlphaFoldDB" id="A0A319BAR9"/>
<dbReference type="EMBL" id="KZ821623">
    <property type="protein sequence ID" value="PYH69695.1"/>
    <property type="molecule type" value="Genomic_DNA"/>
</dbReference>
<proteinExistence type="predicted"/>
<reference evidence="2" key="1">
    <citation type="submission" date="2016-12" db="EMBL/GenBank/DDBJ databases">
        <title>The genomes of Aspergillus section Nigri reveals drivers in fungal speciation.</title>
        <authorList>
            <consortium name="DOE Joint Genome Institute"/>
            <person name="Vesth T.C."/>
            <person name="Nybo J."/>
            <person name="Theobald S."/>
            <person name="Brandl J."/>
            <person name="Frisvad J.C."/>
            <person name="Nielsen K.F."/>
            <person name="Lyhne E.K."/>
            <person name="Kogle M.E."/>
            <person name="Kuo A."/>
            <person name="Riley R."/>
            <person name="Clum A."/>
            <person name="Nolan M."/>
            <person name="Lipzen A."/>
            <person name="Salamov A."/>
            <person name="Henrissat B."/>
            <person name="Wiebenga A."/>
            <person name="De Vries R.P."/>
            <person name="Grigoriev I.V."/>
            <person name="Mortensen U.H."/>
            <person name="Andersen M.R."/>
            <person name="Baker S.E."/>
        </authorList>
    </citation>
    <scope>NUCLEOTIDE SEQUENCE [LARGE SCALE GENOMIC DNA]</scope>
    <source>
        <strain evidence="2">CBS 113365</strain>
    </source>
</reference>
<evidence type="ECO:0000313" key="3">
    <source>
        <dbReference type="Proteomes" id="UP000248405"/>
    </source>
</evidence>
<evidence type="ECO:0000256" key="1">
    <source>
        <dbReference type="SAM" id="Phobius"/>
    </source>
</evidence>
<gene>
    <name evidence="2" type="ORF">BO88DRAFT_39416</name>
</gene>
<sequence length="59" mass="6628">MIMQPLLSHLPSLHQLYLKQPLCLLTYFLPSFCCGIYGSTSLVYLLHTLAGCWVIDIGT</sequence>